<dbReference type="CDD" id="cd03037">
    <property type="entry name" value="GST_N_GRX2"/>
    <property type="match status" value="1"/>
</dbReference>
<dbReference type="InterPro" id="IPR004045">
    <property type="entry name" value="Glutathione_S-Trfase_N"/>
</dbReference>
<reference evidence="2" key="1">
    <citation type="submission" date="2002-03" db="EMBL/GenBank/DDBJ databases">
        <title>Isolation and characterization of the uvrA, uvrB and uvrD genes from the ethanol producing bacterium Zymomonas mobilis strain CP4.</title>
        <authorList>
            <person name="Beletsiotis E.A."/>
            <person name="Oikonomou I."/>
            <person name="Typas M.A."/>
        </authorList>
    </citation>
    <scope>NUCLEOTIDE SEQUENCE</scope>
    <source>
        <strain evidence="2">CP4</strain>
    </source>
</reference>
<dbReference type="PROSITE" id="PS51354">
    <property type="entry name" value="GLUTAREDOXIN_2"/>
    <property type="match status" value="1"/>
</dbReference>
<dbReference type="GO" id="GO:0005829">
    <property type="term" value="C:cytosol"/>
    <property type="evidence" value="ECO:0007669"/>
    <property type="project" value="InterPro"/>
</dbReference>
<dbReference type="InterPro" id="IPR011767">
    <property type="entry name" value="GLR_AS"/>
</dbReference>
<feature type="domain" description="GST N-terminal" evidence="1">
    <location>
        <begin position="1"/>
        <end position="78"/>
    </location>
</feature>
<dbReference type="InterPro" id="IPR011901">
    <property type="entry name" value="Grx2"/>
</dbReference>
<proteinExistence type="predicted"/>
<dbReference type="SUPFAM" id="SSF47616">
    <property type="entry name" value="GST C-terminal domain-like"/>
    <property type="match status" value="1"/>
</dbReference>
<dbReference type="InterPro" id="IPR036282">
    <property type="entry name" value="Glutathione-S-Trfase_C_sf"/>
</dbReference>
<dbReference type="PROSITE" id="PS00195">
    <property type="entry name" value="GLUTAREDOXIN_1"/>
    <property type="match status" value="1"/>
</dbReference>
<sequence>MAFKLFIYEHCPFCVKARMIFGLKNIDFEKIVLLNDNETDPIRMIGKKMLPILEDDGRFIAESMDIVAHIDQLGTPIAPMVTGRNSTKIANWLERVTPLFSSLIIPRIACAPFEDFATTAARAYFISKKEAQTGLFSRWLGESESLREEMNLLLEELAPLIDESNAVNGELSTDDFHLFAFLRSLSIVKNVYYPVEVATYLQAMSKASKIGLLDQFAV</sequence>
<dbReference type="SUPFAM" id="SSF52833">
    <property type="entry name" value="Thioredoxin-like"/>
    <property type="match status" value="1"/>
</dbReference>
<dbReference type="Pfam" id="PF13417">
    <property type="entry name" value="GST_N_3"/>
    <property type="match status" value="1"/>
</dbReference>
<dbReference type="InterPro" id="IPR007494">
    <property type="entry name" value="Glutaredoxin2_C"/>
</dbReference>
<gene>
    <name evidence="2" type="primary">glu2</name>
</gene>
<organism evidence="2">
    <name type="scientific">Zymomonas mobilis</name>
    <dbReference type="NCBI Taxonomy" id="542"/>
    <lineage>
        <taxon>Bacteria</taxon>
        <taxon>Pseudomonadati</taxon>
        <taxon>Pseudomonadota</taxon>
        <taxon>Alphaproteobacteria</taxon>
        <taxon>Sphingomonadales</taxon>
        <taxon>Zymomonadaceae</taxon>
        <taxon>Zymomonas</taxon>
    </lineage>
</organism>
<evidence type="ECO:0000259" key="1">
    <source>
        <dbReference type="PROSITE" id="PS50404"/>
    </source>
</evidence>
<dbReference type="EMBL" id="AY083904">
    <property type="protein sequence ID" value="AAM12392.1"/>
    <property type="molecule type" value="Genomic_DNA"/>
</dbReference>
<dbReference type="Gene3D" id="3.40.30.10">
    <property type="entry name" value="Glutaredoxin"/>
    <property type="match status" value="1"/>
</dbReference>
<evidence type="ECO:0000313" key="2">
    <source>
        <dbReference type="EMBL" id="AAM12392.1"/>
    </source>
</evidence>
<name>Q8GM51_ZYMMB</name>
<dbReference type="Pfam" id="PF04399">
    <property type="entry name" value="Glutaredoxin2_C"/>
    <property type="match status" value="1"/>
</dbReference>
<dbReference type="NCBIfam" id="NF007702">
    <property type="entry name" value="PRK10387.1"/>
    <property type="match status" value="1"/>
</dbReference>
<dbReference type="PROSITE" id="PS50404">
    <property type="entry name" value="GST_NTER"/>
    <property type="match status" value="1"/>
</dbReference>
<accession>Q8GM51</accession>
<dbReference type="AlphaFoldDB" id="Q8GM51"/>
<dbReference type="NCBIfam" id="TIGR02182">
    <property type="entry name" value="GRXB"/>
    <property type="match status" value="1"/>
</dbReference>
<dbReference type="Gene3D" id="1.20.1050.10">
    <property type="match status" value="1"/>
</dbReference>
<dbReference type="CDD" id="cd03199">
    <property type="entry name" value="GST_C_GRX2"/>
    <property type="match status" value="1"/>
</dbReference>
<dbReference type="InterPro" id="IPR036249">
    <property type="entry name" value="Thioredoxin-like_sf"/>
</dbReference>
<protein>
    <submittedName>
        <fullName evidence="2">Putative glutaredoxin 2</fullName>
    </submittedName>
</protein>